<dbReference type="InterPro" id="IPR003439">
    <property type="entry name" value="ABC_transporter-like_ATP-bd"/>
</dbReference>
<dbReference type="PATRIC" id="fig|43678.3.peg.4076"/>
<name>A0A163PWQ5_9CELL</name>
<dbReference type="Proteomes" id="UP000093412">
    <property type="component" value="Unassembled WGS sequence"/>
</dbReference>
<dbReference type="EC" id="3.6.3.-" evidence="6"/>
<dbReference type="OrthoDB" id="5296765at2"/>
<comment type="caution">
    <text evidence="6">The sequence shown here is derived from an EMBL/GenBank/DDBJ whole genome shotgun (WGS) entry which is preliminary data.</text>
</comment>
<gene>
    <name evidence="6" type="primary">hmuV</name>
    <name evidence="7" type="ORF">OERS_09960</name>
    <name evidence="6" type="ORF">OJAG_39040</name>
</gene>
<dbReference type="EMBL" id="MAQA01000008">
    <property type="protein sequence ID" value="OCI32200.1"/>
    <property type="molecule type" value="Genomic_DNA"/>
</dbReference>
<dbReference type="STRING" id="43678.OJAG_39040"/>
<dbReference type="InterPro" id="IPR017871">
    <property type="entry name" value="ABC_transporter-like_CS"/>
</dbReference>
<dbReference type="AlphaFoldDB" id="A0A163PWQ5"/>
<keyword evidence="1" id="KW-0813">Transport</keyword>
<dbReference type="GO" id="GO:0005524">
    <property type="term" value="F:ATP binding"/>
    <property type="evidence" value="ECO:0007669"/>
    <property type="project" value="UniProtKB-KW"/>
</dbReference>
<evidence type="ECO:0000259" key="5">
    <source>
        <dbReference type="PROSITE" id="PS50893"/>
    </source>
</evidence>
<accession>A0A163PWQ5</accession>
<keyword evidence="9" id="KW-1185">Reference proteome</keyword>
<evidence type="ECO:0000313" key="6">
    <source>
        <dbReference type="EMBL" id="KZM33584.1"/>
    </source>
</evidence>
<evidence type="ECO:0000256" key="4">
    <source>
        <dbReference type="ARBA" id="ARBA00022967"/>
    </source>
</evidence>
<dbReference type="RefSeq" id="WP_082849268.1">
    <property type="nucleotide sequence ID" value="NZ_LRIE01000085.1"/>
</dbReference>
<dbReference type="CDD" id="cd03214">
    <property type="entry name" value="ABC_Iron-Siderophores_B12_Hemin"/>
    <property type="match status" value="1"/>
</dbReference>
<keyword evidence="2" id="KW-0547">Nucleotide-binding</keyword>
<dbReference type="EMBL" id="LRIE01000085">
    <property type="protein sequence ID" value="KZM33584.1"/>
    <property type="molecule type" value="Genomic_DNA"/>
</dbReference>
<evidence type="ECO:0000256" key="3">
    <source>
        <dbReference type="ARBA" id="ARBA00022840"/>
    </source>
</evidence>
<dbReference type="InterPro" id="IPR027417">
    <property type="entry name" value="P-loop_NTPase"/>
</dbReference>
<sequence>MSRTLVELDSRHEGSSFWSSLRTAVTGRRRSSRLPSAAAAGDVVTEARGATLSLDGTPVLRDVSVTVRAGEVRALLGPNGAGKSSLLGALTGDLPLDGGSVLVDGSPLRSWTATELAMRRAVLMQQIHLSFPFTSLDVVQMGRAPWRGTPLEETNEEVVAASLAATDVSHLADRHFPSLSGGEKARVALARVLAQRTGLLMLDEPTAALDLKHQELVLQIARRHAASGGAVVVVVHDLGLASAYADQVTLMARGRVVADGAPAEVLTAERLSEVYDYPVEVVEHPGGGAPIILPARSAAAVPPR</sequence>
<reference evidence="7 9" key="2">
    <citation type="submission" date="2016-06" db="EMBL/GenBank/DDBJ databases">
        <title>Genome sequence of Oerskovia enterophila DSM 43852.</title>
        <authorList>
            <person name="Poehlein A."/>
            <person name="Jag V."/>
            <person name="Bengelsdorf F.R."/>
            <person name="Daniel R."/>
            <person name="Duerre P."/>
        </authorList>
    </citation>
    <scope>NUCLEOTIDE SEQUENCE [LARGE SCALE GENOMIC DNA]</scope>
    <source>
        <strain evidence="7 9">DSM 43852</strain>
    </source>
</reference>
<keyword evidence="4" id="KW-1278">Translocase</keyword>
<keyword evidence="3 6" id="KW-0067">ATP-binding</keyword>
<dbReference type="PANTHER" id="PTHR42794:SF1">
    <property type="entry name" value="HEMIN IMPORT ATP-BINDING PROTEIN HMUV"/>
    <property type="match status" value="1"/>
</dbReference>
<dbReference type="Proteomes" id="UP000076447">
    <property type="component" value="Unassembled WGS sequence"/>
</dbReference>
<dbReference type="PANTHER" id="PTHR42794">
    <property type="entry name" value="HEMIN IMPORT ATP-BINDING PROTEIN HMUV"/>
    <property type="match status" value="1"/>
</dbReference>
<evidence type="ECO:0000313" key="9">
    <source>
        <dbReference type="Proteomes" id="UP000093412"/>
    </source>
</evidence>
<protein>
    <submittedName>
        <fullName evidence="6">Hemin import ATP-binding protein HmuV</fullName>
        <ecNumber evidence="6">3.6.3.-</ecNumber>
    </submittedName>
</protein>
<feature type="domain" description="ABC transporter" evidence="5">
    <location>
        <begin position="45"/>
        <end position="278"/>
    </location>
</feature>
<evidence type="ECO:0000256" key="2">
    <source>
        <dbReference type="ARBA" id="ARBA00022741"/>
    </source>
</evidence>
<dbReference type="NCBIfam" id="NF010068">
    <property type="entry name" value="PRK13548.1"/>
    <property type="match status" value="1"/>
</dbReference>
<dbReference type="GO" id="GO:0016887">
    <property type="term" value="F:ATP hydrolysis activity"/>
    <property type="evidence" value="ECO:0007669"/>
    <property type="project" value="InterPro"/>
</dbReference>
<proteinExistence type="predicted"/>
<dbReference type="InterPro" id="IPR003593">
    <property type="entry name" value="AAA+_ATPase"/>
</dbReference>
<dbReference type="Gene3D" id="3.40.50.300">
    <property type="entry name" value="P-loop containing nucleotide triphosphate hydrolases"/>
    <property type="match status" value="1"/>
</dbReference>
<dbReference type="PROSITE" id="PS50893">
    <property type="entry name" value="ABC_TRANSPORTER_2"/>
    <property type="match status" value="1"/>
</dbReference>
<keyword evidence="6" id="KW-0378">Hydrolase</keyword>
<evidence type="ECO:0000256" key="1">
    <source>
        <dbReference type="ARBA" id="ARBA00022448"/>
    </source>
</evidence>
<dbReference type="Pfam" id="PF00005">
    <property type="entry name" value="ABC_tran"/>
    <property type="match status" value="1"/>
</dbReference>
<evidence type="ECO:0000313" key="8">
    <source>
        <dbReference type="Proteomes" id="UP000076447"/>
    </source>
</evidence>
<dbReference type="SUPFAM" id="SSF52540">
    <property type="entry name" value="P-loop containing nucleoside triphosphate hydrolases"/>
    <property type="match status" value="1"/>
</dbReference>
<organism evidence="6 8">
    <name type="scientific">Oerskovia enterophila</name>
    <dbReference type="NCBI Taxonomy" id="43678"/>
    <lineage>
        <taxon>Bacteria</taxon>
        <taxon>Bacillati</taxon>
        <taxon>Actinomycetota</taxon>
        <taxon>Actinomycetes</taxon>
        <taxon>Micrococcales</taxon>
        <taxon>Cellulomonadaceae</taxon>
        <taxon>Oerskovia</taxon>
    </lineage>
</organism>
<dbReference type="SMART" id="SM00382">
    <property type="entry name" value="AAA"/>
    <property type="match status" value="1"/>
</dbReference>
<evidence type="ECO:0000313" key="7">
    <source>
        <dbReference type="EMBL" id="OCI32200.1"/>
    </source>
</evidence>
<dbReference type="PROSITE" id="PS00211">
    <property type="entry name" value="ABC_TRANSPORTER_1"/>
    <property type="match status" value="1"/>
</dbReference>
<reference evidence="6 8" key="1">
    <citation type="submission" date="2016-01" db="EMBL/GenBank/DDBJ databases">
        <title>Genome sequence of Oerskovia enterophila VJag, an agar and cellulose degrading bacterium.</title>
        <authorList>
            <person name="Poehlein A."/>
            <person name="Jag V."/>
            <person name="Bengelsdorf F."/>
            <person name="Duerre P."/>
            <person name="Daniel R."/>
        </authorList>
    </citation>
    <scope>NUCLEOTIDE SEQUENCE [LARGE SCALE GENOMIC DNA]</scope>
    <source>
        <strain evidence="6 8">VJag</strain>
    </source>
</reference>